<feature type="compositionally biased region" description="Polar residues" evidence="1">
    <location>
        <begin position="103"/>
        <end position="113"/>
    </location>
</feature>
<name>A0ABQ9D8A9_9PASS</name>
<sequence>MVTQVQDASRVSAWEQKEMRPETGLEARLQCGSVVQARGRARGWHSCGISGTGSDDSGLSSNGVLDHWQAVREAPGKAIIRGRRGRKCRGEGGAGQSAKVSEPTESASQASSAVNFSDDFGPTICSSGFTEMKRFPCTVEKYKIVNNGFEHELPASWMNGVTVTSTESSGASWAQF</sequence>
<protein>
    <submittedName>
        <fullName evidence="2">Uncharacterized protein</fullName>
    </submittedName>
</protein>
<keyword evidence="3" id="KW-1185">Reference proteome</keyword>
<feature type="region of interest" description="Disordered" evidence="1">
    <location>
        <begin position="79"/>
        <end position="113"/>
    </location>
</feature>
<evidence type="ECO:0000256" key="1">
    <source>
        <dbReference type="SAM" id="MobiDB-lite"/>
    </source>
</evidence>
<comment type="caution">
    <text evidence="2">The sequence shown here is derived from an EMBL/GenBank/DDBJ whole genome shotgun (WGS) entry which is preliminary data.</text>
</comment>
<proteinExistence type="predicted"/>
<dbReference type="EMBL" id="WHWB01034085">
    <property type="protein sequence ID" value="KAJ7414086.1"/>
    <property type="molecule type" value="Genomic_DNA"/>
</dbReference>
<dbReference type="Proteomes" id="UP001145742">
    <property type="component" value="Unassembled WGS sequence"/>
</dbReference>
<evidence type="ECO:0000313" key="2">
    <source>
        <dbReference type="EMBL" id="KAJ7414086.1"/>
    </source>
</evidence>
<organism evidence="2 3">
    <name type="scientific">Willisornis vidua</name>
    <name type="common">Xingu scale-backed antbird</name>
    <dbReference type="NCBI Taxonomy" id="1566151"/>
    <lineage>
        <taxon>Eukaryota</taxon>
        <taxon>Metazoa</taxon>
        <taxon>Chordata</taxon>
        <taxon>Craniata</taxon>
        <taxon>Vertebrata</taxon>
        <taxon>Euteleostomi</taxon>
        <taxon>Archelosauria</taxon>
        <taxon>Archosauria</taxon>
        <taxon>Dinosauria</taxon>
        <taxon>Saurischia</taxon>
        <taxon>Theropoda</taxon>
        <taxon>Coelurosauria</taxon>
        <taxon>Aves</taxon>
        <taxon>Neognathae</taxon>
        <taxon>Neoaves</taxon>
        <taxon>Telluraves</taxon>
        <taxon>Australaves</taxon>
        <taxon>Passeriformes</taxon>
        <taxon>Thamnophilidae</taxon>
        <taxon>Willisornis</taxon>
    </lineage>
</organism>
<evidence type="ECO:0000313" key="3">
    <source>
        <dbReference type="Proteomes" id="UP001145742"/>
    </source>
</evidence>
<accession>A0ABQ9D8A9</accession>
<reference evidence="2" key="1">
    <citation type="submission" date="2019-10" db="EMBL/GenBank/DDBJ databases">
        <authorList>
            <person name="Soares A.E.R."/>
            <person name="Aleixo A."/>
            <person name="Schneider P."/>
            <person name="Miyaki C.Y."/>
            <person name="Schneider M.P."/>
            <person name="Mello C."/>
            <person name="Vasconcelos A.T.R."/>
        </authorList>
    </citation>
    <scope>NUCLEOTIDE SEQUENCE</scope>
    <source>
        <tissue evidence="2">Muscle</tissue>
    </source>
</reference>
<gene>
    <name evidence="2" type="ORF">WISP_86318</name>
</gene>
<feature type="region of interest" description="Disordered" evidence="1">
    <location>
        <begin position="1"/>
        <end position="20"/>
    </location>
</feature>